<keyword evidence="3 5" id="KW-0479">Metal-binding</keyword>
<evidence type="ECO:0000256" key="3">
    <source>
        <dbReference type="ARBA" id="ARBA00022723"/>
    </source>
</evidence>
<dbReference type="PANTHER" id="PTHR24305:SF188">
    <property type="entry name" value="P450, PUTATIVE (EUROFUNG)-RELATED"/>
    <property type="match status" value="1"/>
</dbReference>
<dbReference type="GO" id="GO:0020037">
    <property type="term" value="F:heme binding"/>
    <property type="evidence" value="ECO:0007669"/>
    <property type="project" value="InterPro"/>
</dbReference>
<dbReference type="PROSITE" id="PS00086">
    <property type="entry name" value="CYTOCHROME_P450"/>
    <property type="match status" value="1"/>
</dbReference>
<dbReference type="InterPro" id="IPR050121">
    <property type="entry name" value="Cytochrome_P450_monoxygenase"/>
</dbReference>
<feature type="binding site" description="axial binding residue" evidence="5">
    <location>
        <position position="448"/>
    </location>
    <ligand>
        <name>heme</name>
        <dbReference type="ChEBI" id="CHEBI:30413"/>
    </ligand>
    <ligandPart>
        <name>Fe</name>
        <dbReference type="ChEBI" id="CHEBI:18248"/>
    </ligandPart>
</feature>
<evidence type="ECO:0000256" key="1">
    <source>
        <dbReference type="ARBA" id="ARBA00001971"/>
    </source>
</evidence>
<proteinExistence type="inferred from homology"/>
<dbReference type="GO" id="GO:0004497">
    <property type="term" value="F:monooxygenase activity"/>
    <property type="evidence" value="ECO:0007669"/>
    <property type="project" value="UniProtKB-KW"/>
</dbReference>
<dbReference type="FunFam" id="1.10.630.10:FF:000050">
    <property type="entry name" value="Cytochrome P450 monooxygenase"/>
    <property type="match status" value="1"/>
</dbReference>
<keyword evidence="6" id="KW-0560">Oxidoreductase</keyword>
<comment type="caution">
    <text evidence="7">The sequence shown here is derived from an EMBL/GenBank/DDBJ whole genome shotgun (WGS) entry which is preliminary data.</text>
</comment>
<organism evidence="7 8">
    <name type="scientific">Dactylonectria macrodidyma</name>
    <dbReference type="NCBI Taxonomy" id="307937"/>
    <lineage>
        <taxon>Eukaryota</taxon>
        <taxon>Fungi</taxon>
        <taxon>Dikarya</taxon>
        <taxon>Ascomycota</taxon>
        <taxon>Pezizomycotina</taxon>
        <taxon>Sordariomycetes</taxon>
        <taxon>Hypocreomycetidae</taxon>
        <taxon>Hypocreales</taxon>
        <taxon>Nectriaceae</taxon>
        <taxon>Dactylonectria</taxon>
    </lineage>
</organism>
<dbReference type="CDD" id="cd11060">
    <property type="entry name" value="CYP57A1-like"/>
    <property type="match status" value="1"/>
</dbReference>
<evidence type="ECO:0000256" key="6">
    <source>
        <dbReference type="RuleBase" id="RU000461"/>
    </source>
</evidence>
<sequence>MVFRLLIAAAGILLLAQVCLLLVRYLRSPLKAVPGPFLARITNAWYFWAVKRGDFEVVNVELHKKHGPIVRYGPNRYSISNPEASRIIYGPGGNLAKSTWYLAWATPGQWTLFTDQHNARHSKNRRLYQAMYSMSSLVHYESYVDTCVDIFVQRLSEIAQSSMPVNMGHWFQCYAFDVIGMITFAKRFGFLDRGEDVGGVIGALEDFLYYASLTGVFPHLHPYLFYVRNLLAGAKGAARAYVMGFTSERMREHQVTPKAVQTGEDGPGITEDFLTKFLNHNARDPDRFTTYHVLMACSQNVLAGSDTTAISLSSILYHLLKYPECMKKLRDEIDHFAAEGALSKMPTFKEASQMPYFQAVIKEALRMHPASGLPLERVVPEGGATIAGQYFPRGTIVGINSWVEHRDARYFGPDPDSFRPERWLDEDTDKLSIMNRHWMPFGLGPRTCIGRHISMLEMSKLIPLILRDFDFALEGPISQPWEAANYWFVKPKNFKVRIMPRKVEKA</sequence>
<dbReference type="GO" id="GO:0005506">
    <property type="term" value="F:iron ion binding"/>
    <property type="evidence" value="ECO:0007669"/>
    <property type="project" value="InterPro"/>
</dbReference>
<dbReference type="SUPFAM" id="SSF48264">
    <property type="entry name" value="Cytochrome P450"/>
    <property type="match status" value="1"/>
</dbReference>
<dbReference type="InterPro" id="IPR036396">
    <property type="entry name" value="Cyt_P450_sf"/>
</dbReference>
<dbReference type="PRINTS" id="PR00463">
    <property type="entry name" value="EP450I"/>
</dbReference>
<accession>A0A9P9D098</accession>
<dbReference type="AlphaFoldDB" id="A0A9P9D098"/>
<evidence type="ECO:0000256" key="5">
    <source>
        <dbReference type="PIRSR" id="PIRSR602401-1"/>
    </source>
</evidence>
<dbReference type="Pfam" id="PF00067">
    <property type="entry name" value="p450"/>
    <property type="match status" value="1"/>
</dbReference>
<dbReference type="EMBL" id="JAGMUV010000047">
    <property type="protein sequence ID" value="KAH7110152.1"/>
    <property type="molecule type" value="Genomic_DNA"/>
</dbReference>
<evidence type="ECO:0000313" key="7">
    <source>
        <dbReference type="EMBL" id="KAH7110152.1"/>
    </source>
</evidence>
<dbReference type="InterPro" id="IPR001128">
    <property type="entry name" value="Cyt_P450"/>
</dbReference>
<evidence type="ECO:0000313" key="8">
    <source>
        <dbReference type="Proteomes" id="UP000738349"/>
    </source>
</evidence>
<dbReference type="InterPro" id="IPR017972">
    <property type="entry name" value="Cyt_P450_CS"/>
</dbReference>
<dbReference type="InterPro" id="IPR002401">
    <property type="entry name" value="Cyt_P450_E_grp-I"/>
</dbReference>
<evidence type="ECO:0000256" key="4">
    <source>
        <dbReference type="ARBA" id="ARBA00023004"/>
    </source>
</evidence>
<protein>
    <submittedName>
        <fullName evidence="7">Cytochrome P450</fullName>
    </submittedName>
</protein>
<dbReference type="Gene3D" id="1.10.630.10">
    <property type="entry name" value="Cytochrome P450"/>
    <property type="match status" value="1"/>
</dbReference>
<keyword evidence="2 5" id="KW-0349">Heme</keyword>
<reference evidence="7" key="1">
    <citation type="journal article" date="2021" name="Nat. Commun.">
        <title>Genetic determinants of endophytism in the Arabidopsis root mycobiome.</title>
        <authorList>
            <person name="Mesny F."/>
            <person name="Miyauchi S."/>
            <person name="Thiergart T."/>
            <person name="Pickel B."/>
            <person name="Atanasova L."/>
            <person name="Karlsson M."/>
            <person name="Huettel B."/>
            <person name="Barry K.W."/>
            <person name="Haridas S."/>
            <person name="Chen C."/>
            <person name="Bauer D."/>
            <person name="Andreopoulos W."/>
            <person name="Pangilinan J."/>
            <person name="LaButti K."/>
            <person name="Riley R."/>
            <person name="Lipzen A."/>
            <person name="Clum A."/>
            <person name="Drula E."/>
            <person name="Henrissat B."/>
            <person name="Kohler A."/>
            <person name="Grigoriev I.V."/>
            <person name="Martin F.M."/>
            <person name="Hacquard S."/>
        </authorList>
    </citation>
    <scope>NUCLEOTIDE SEQUENCE</scope>
    <source>
        <strain evidence="7">MPI-CAGE-AT-0147</strain>
    </source>
</reference>
<keyword evidence="6" id="KW-0503">Monooxygenase</keyword>
<dbReference type="PANTHER" id="PTHR24305">
    <property type="entry name" value="CYTOCHROME P450"/>
    <property type="match status" value="1"/>
</dbReference>
<keyword evidence="8" id="KW-1185">Reference proteome</keyword>
<comment type="similarity">
    <text evidence="6">Belongs to the cytochrome P450 family.</text>
</comment>
<keyword evidence="4 5" id="KW-0408">Iron</keyword>
<comment type="cofactor">
    <cofactor evidence="1 5">
        <name>heme</name>
        <dbReference type="ChEBI" id="CHEBI:30413"/>
    </cofactor>
</comment>
<gene>
    <name evidence="7" type="ORF">EDB81DRAFT_704360</name>
</gene>
<name>A0A9P9D098_9HYPO</name>
<dbReference type="OrthoDB" id="3934656at2759"/>
<dbReference type="GO" id="GO:0016705">
    <property type="term" value="F:oxidoreductase activity, acting on paired donors, with incorporation or reduction of molecular oxygen"/>
    <property type="evidence" value="ECO:0007669"/>
    <property type="project" value="InterPro"/>
</dbReference>
<evidence type="ECO:0000256" key="2">
    <source>
        <dbReference type="ARBA" id="ARBA00022617"/>
    </source>
</evidence>
<dbReference type="Proteomes" id="UP000738349">
    <property type="component" value="Unassembled WGS sequence"/>
</dbReference>
<dbReference type="PRINTS" id="PR00385">
    <property type="entry name" value="P450"/>
</dbReference>